<dbReference type="EC" id="1.1.1.100" evidence="1"/>
<keyword evidence="1" id="KW-0560">Oxidoreductase</keyword>
<dbReference type="SUPFAM" id="SSF51735">
    <property type="entry name" value="NAD(P)-binding Rossmann-fold domains"/>
    <property type="match status" value="1"/>
</dbReference>
<reference evidence="1 2" key="1">
    <citation type="submission" date="2018-06" db="EMBL/GenBank/DDBJ databases">
        <authorList>
            <consortium name="Pathogen Informatics"/>
            <person name="Doyle S."/>
        </authorList>
    </citation>
    <scope>NUCLEOTIDE SEQUENCE [LARGE SCALE GENOMIC DNA]</scope>
    <source>
        <strain evidence="1 2">NCTC10308</strain>
    </source>
</reference>
<name>A0A380TZ25_ACIJO</name>
<dbReference type="Proteomes" id="UP000254227">
    <property type="component" value="Unassembled WGS sequence"/>
</dbReference>
<accession>A0A380TZ25</accession>
<dbReference type="AlphaFoldDB" id="A0A380TZ25"/>
<proteinExistence type="predicted"/>
<evidence type="ECO:0000313" key="1">
    <source>
        <dbReference type="EMBL" id="SUT93465.1"/>
    </source>
</evidence>
<evidence type="ECO:0000313" key="2">
    <source>
        <dbReference type="Proteomes" id="UP000254227"/>
    </source>
</evidence>
<organism evidence="1 2">
    <name type="scientific">Acinetobacter johnsonii</name>
    <dbReference type="NCBI Taxonomy" id="40214"/>
    <lineage>
        <taxon>Bacteria</taxon>
        <taxon>Pseudomonadati</taxon>
        <taxon>Pseudomonadota</taxon>
        <taxon>Gammaproteobacteria</taxon>
        <taxon>Moraxellales</taxon>
        <taxon>Moraxellaceae</taxon>
        <taxon>Acinetobacter</taxon>
    </lineage>
</organism>
<dbReference type="GO" id="GO:0004316">
    <property type="term" value="F:3-oxoacyl-[acyl-carrier-protein] reductase (NADPH) activity"/>
    <property type="evidence" value="ECO:0007669"/>
    <property type="project" value="UniProtKB-EC"/>
</dbReference>
<protein>
    <submittedName>
        <fullName evidence="1">FabG</fullName>
        <ecNumber evidence="1">1.1.1.100</ecNumber>
    </submittedName>
</protein>
<dbReference type="InterPro" id="IPR002347">
    <property type="entry name" value="SDR_fam"/>
</dbReference>
<dbReference type="PRINTS" id="PR00081">
    <property type="entry name" value="GDHRDH"/>
</dbReference>
<dbReference type="Pfam" id="PF00106">
    <property type="entry name" value="adh_short"/>
    <property type="match status" value="1"/>
</dbReference>
<sequence>MNGLGRTFLIYGASRGLGKAIVNLVPEAQDKIYGVSRSIPKNNAQLNWICADLSTPEDAVDKVKKAVKEEKIDVLIYNVGIWENNAFTENYNF</sequence>
<dbReference type="Gene3D" id="3.40.50.720">
    <property type="entry name" value="NAD(P)-binding Rossmann-like Domain"/>
    <property type="match status" value="1"/>
</dbReference>
<dbReference type="InterPro" id="IPR036291">
    <property type="entry name" value="NAD(P)-bd_dom_sf"/>
</dbReference>
<gene>
    <name evidence="1" type="primary">fabG_2</name>
    <name evidence="1" type="ORF">NCTC10308_01121</name>
</gene>
<dbReference type="EMBL" id="UFRV01000006">
    <property type="protein sequence ID" value="SUT93465.1"/>
    <property type="molecule type" value="Genomic_DNA"/>
</dbReference>